<proteinExistence type="predicted"/>
<keyword evidence="3" id="KW-1185">Reference proteome</keyword>
<comment type="caution">
    <text evidence="2">The sequence shown here is derived from an EMBL/GenBank/DDBJ whole genome shotgun (WGS) entry which is preliminary data.</text>
</comment>
<name>A0A2X0JD42_9ACTN</name>
<dbReference type="OrthoDB" id="3853028at2"/>
<accession>A0A2X0JD42</accession>
<gene>
    <name evidence="2" type="ORF">DN069_11425</name>
</gene>
<evidence type="ECO:0000313" key="3">
    <source>
        <dbReference type="Proteomes" id="UP000248889"/>
    </source>
</evidence>
<dbReference type="Proteomes" id="UP000248889">
    <property type="component" value="Unassembled WGS sequence"/>
</dbReference>
<evidence type="ECO:0000259" key="1">
    <source>
        <dbReference type="Pfam" id="PF00571"/>
    </source>
</evidence>
<dbReference type="InterPro" id="IPR046342">
    <property type="entry name" value="CBS_dom_sf"/>
</dbReference>
<organism evidence="2 3">
    <name type="scientific">Streptacidiphilus pinicola</name>
    <dbReference type="NCBI Taxonomy" id="2219663"/>
    <lineage>
        <taxon>Bacteria</taxon>
        <taxon>Bacillati</taxon>
        <taxon>Actinomycetota</taxon>
        <taxon>Actinomycetes</taxon>
        <taxon>Kitasatosporales</taxon>
        <taxon>Streptomycetaceae</taxon>
        <taxon>Streptacidiphilus</taxon>
    </lineage>
</organism>
<dbReference type="CDD" id="cd02205">
    <property type="entry name" value="CBS_pair_SF"/>
    <property type="match status" value="1"/>
</dbReference>
<dbReference type="RefSeq" id="WP_111500806.1">
    <property type="nucleotide sequence ID" value="NZ_QKYN01000040.1"/>
</dbReference>
<feature type="domain" description="CBS" evidence="1">
    <location>
        <begin position="16"/>
        <end position="70"/>
    </location>
</feature>
<dbReference type="AlphaFoldDB" id="A0A2X0JD42"/>
<dbReference type="Pfam" id="PF00571">
    <property type="entry name" value="CBS"/>
    <property type="match status" value="2"/>
</dbReference>
<dbReference type="EMBL" id="QKYN01000040">
    <property type="protein sequence ID" value="RAG85538.1"/>
    <property type="molecule type" value="Genomic_DNA"/>
</dbReference>
<sequence>MASQPLAPPGPRLTVADAMEPYEHQIADDTTIDQANDLFDDNPGIPYLLVRDAAGRCEGLVTRSALLVFLARSWYTQHTFIRDVTHQRGPFARPAMKLEFAAEAMRLKRLRAWPVVDYDGLLLGVLTTRRVNALSPVLQPS</sequence>
<dbReference type="SUPFAM" id="SSF54631">
    <property type="entry name" value="CBS-domain pair"/>
    <property type="match status" value="1"/>
</dbReference>
<evidence type="ECO:0000313" key="2">
    <source>
        <dbReference type="EMBL" id="RAG85538.1"/>
    </source>
</evidence>
<dbReference type="InterPro" id="IPR000644">
    <property type="entry name" value="CBS_dom"/>
</dbReference>
<dbReference type="Gene3D" id="3.10.580.10">
    <property type="entry name" value="CBS-domain"/>
    <property type="match status" value="1"/>
</dbReference>
<reference evidence="2 3" key="1">
    <citation type="submission" date="2018-06" db="EMBL/GenBank/DDBJ databases">
        <title>Streptacidiphilus pinicola sp. nov., isolated from pine grove soil.</title>
        <authorList>
            <person name="Roh S.G."/>
            <person name="Park S."/>
            <person name="Kim M.-K."/>
            <person name="Yun B.-R."/>
            <person name="Park J."/>
            <person name="Kim M.J."/>
            <person name="Kim Y.S."/>
            <person name="Kim S.B."/>
        </authorList>
    </citation>
    <scope>NUCLEOTIDE SEQUENCE [LARGE SCALE GENOMIC DNA]</scope>
    <source>
        <strain evidence="2 3">MMS16-CNU450</strain>
    </source>
</reference>
<feature type="domain" description="CBS" evidence="1">
    <location>
        <begin position="90"/>
        <end position="130"/>
    </location>
</feature>
<protein>
    <submittedName>
        <fullName evidence="2">CBS domain-containing protein</fullName>
    </submittedName>
</protein>